<dbReference type="STRING" id="1313296.SAMN05661091_1893"/>
<name>A0A1X7H7S5_9BACL</name>
<dbReference type="AlphaFoldDB" id="A0A1X7H7S5"/>
<accession>A0A1X7H7S5</accession>
<proteinExistence type="predicted"/>
<dbReference type="EMBL" id="LT840184">
    <property type="protein sequence ID" value="SMF80846.1"/>
    <property type="molecule type" value="Genomic_DNA"/>
</dbReference>
<organism evidence="1 2">
    <name type="scientific">Paenibacillus uliginis N3/975</name>
    <dbReference type="NCBI Taxonomy" id="1313296"/>
    <lineage>
        <taxon>Bacteria</taxon>
        <taxon>Bacillati</taxon>
        <taxon>Bacillota</taxon>
        <taxon>Bacilli</taxon>
        <taxon>Bacillales</taxon>
        <taxon>Paenibacillaceae</taxon>
        <taxon>Paenibacillus</taxon>
    </lineage>
</organism>
<keyword evidence="2" id="KW-1185">Reference proteome</keyword>
<reference evidence="1 2" key="1">
    <citation type="submission" date="2017-04" db="EMBL/GenBank/DDBJ databases">
        <authorList>
            <person name="Afonso C.L."/>
            <person name="Miller P.J."/>
            <person name="Scott M.A."/>
            <person name="Spackman E."/>
            <person name="Goraichik I."/>
            <person name="Dimitrov K.M."/>
            <person name="Suarez D.L."/>
            <person name="Swayne D.E."/>
        </authorList>
    </citation>
    <scope>NUCLEOTIDE SEQUENCE [LARGE SCALE GENOMIC DNA]</scope>
    <source>
        <strain evidence="1 2">N3/975</strain>
    </source>
</reference>
<evidence type="ECO:0000313" key="2">
    <source>
        <dbReference type="Proteomes" id="UP000192940"/>
    </source>
</evidence>
<protein>
    <recommendedName>
        <fullName evidence="3">Butirosin biosynthesis protein H, N-terminal</fullName>
    </recommendedName>
</protein>
<gene>
    <name evidence="1" type="ORF">SAMN05661091_1893</name>
</gene>
<evidence type="ECO:0008006" key="3">
    <source>
        <dbReference type="Google" id="ProtNLM"/>
    </source>
</evidence>
<evidence type="ECO:0000313" key="1">
    <source>
        <dbReference type="EMBL" id="SMF80846.1"/>
    </source>
</evidence>
<sequence>MERIILSDLHMRRESLSYIDALYAILMHRGSVNCSKPVLSGMTAMAFRFTVNRRLTVDSATAYNWMAEHFVAADLLGLTTTQHAGFHFQPTFPLYQKAAVQEIKQSIAWGTGALIWKDSFVVVTGYDDEQQTFLYCDGTRNEFQTMGYDDFGCNQSPYWYYQLYDDQITMDIYEIYKESLMQAVSKWETHDIMLPPSEYACGRQAYAAIAEALESGDYDQEGASDTFRCYGVAKQDTAQYMSSLKNIWPLCSKAAELYGRVAELFDDIVQQITRAGSGLSENRTRAKQLIPLFMEAQQREEEAVQELSLFLSENIHNRFEDIGLR</sequence>
<dbReference type="Proteomes" id="UP000192940">
    <property type="component" value="Chromosome I"/>
</dbReference>